<sequence>MRKLVDGITFCGFALLAARCLVCRERGGERSDLCPDCRASLPWNDRACLRCGLPMATATTICGACLRHPPPFAVTQAVFRYGFPLDRLLPRFKFHADLAAGALIAELALPRLSRAERPQLLVPVPLHRRRLRERGYDQALELAKALSRPLQLPLAVALLHRRAATVAQSRLDAPGRRRNVRGAFVCSPGPLPAHVALVDDVMTTGATVRECALALRRAGVGRVDVWVIARAS</sequence>
<dbReference type="RefSeq" id="WP_022969653.1">
    <property type="nucleotide sequence ID" value="NZ_ATVD01000003.1"/>
</dbReference>
<comment type="caution">
    <text evidence="3">The sequence shown here is derived from an EMBL/GenBank/DDBJ whole genome shotgun (WGS) entry which is preliminary data.</text>
</comment>
<dbReference type="SUPFAM" id="SSF53271">
    <property type="entry name" value="PRTase-like"/>
    <property type="match status" value="1"/>
</dbReference>
<dbReference type="CDD" id="cd06223">
    <property type="entry name" value="PRTases_typeI"/>
    <property type="match status" value="1"/>
</dbReference>
<evidence type="ECO:0000256" key="1">
    <source>
        <dbReference type="ARBA" id="ARBA00008007"/>
    </source>
</evidence>
<protein>
    <recommendedName>
        <fullName evidence="2">Double zinc ribbon domain-containing protein</fullName>
    </recommendedName>
</protein>
<evidence type="ECO:0000313" key="3">
    <source>
        <dbReference type="EMBL" id="KFN43868.1"/>
    </source>
</evidence>
<evidence type="ECO:0000259" key="2">
    <source>
        <dbReference type="Pfam" id="PF18912"/>
    </source>
</evidence>
<reference evidence="3 4" key="1">
    <citation type="submission" date="2013-09" db="EMBL/GenBank/DDBJ databases">
        <title>Genome sequencing of Arenimonas oryziterrae.</title>
        <authorList>
            <person name="Chen F."/>
            <person name="Wang G."/>
        </authorList>
    </citation>
    <scope>NUCLEOTIDE SEQUENCE [LARGE SCALE GENOMIC DNA]</scope>
    <source>
        <strain evidence="3 4">YC6267</strain>
    </source>
</reference>
<dbReference type="Pfam" id="PF18912">
    <property type="entry name" value="DZR_2"/>
    <property type="match status" value="1"/>
</dbReference>
<dbReference type="PANTHER" id="PTHR47505:SF1">
    <property type="entry name" value="DNA UTILIZATION PROTEIN YHGH"/>
    <property type="match status" value="1"/>
</dbReference>
<dbReference type="Gene3D" id="3.40.50.2020">
    <property type="match status" value="1"/>
</dbReference>
<dbReference type="PANTHER" id="PTHR47505">
    <property type="entry name" value="DNA UTILIZATION PROTEIN YHGH"/>
    <property type="match status" value="1"/>
</dbReference>
<accession>A0A091AUF1</accession>
<evidence type="ECO:0000313" key="4">
    <source>
        <dbReference type="Proteomes" id="UP000029385"/>
    </source>
</evidence>
<comment type="similarity">
    <text evidence="1">Belongs to the ComF/GntX family.</text>
</comment>
<gene>
    <name evidence="3" type="ORF">N789_07935</name>
</gene>
<dbReference type="EMBL" id="AVCI01000004">
    <property type="protein sequence ID" value="KFN43868.1"/>
    <property type="molecule type" value="Genomic_DNA"/>
</dbReference>
<dbReference type="InterPro" id="IPR044005">
    <property type="entry name" value="DZR_2"/>
</dbReference>
<name>A0A091AUF1_9GAMM</name>
<dbReference type="eggNOG" id="COG1040">
    <property type="taxonomic scope" value="Bacteria"/>
</dbReference>
<feature type="domain" description="Double zinc ribbon" evidence="2">
    <location>
        <begin position="15"/>
        <end position="66"/>
    </location>
</feature>
<dbReference type="Proteomes" id="UP000029385">
    <property type="component" value="Unassembled WGS sequence"/>
</dbReference>
<organism evidence="3 4">
    <name type="scientific">Arenimonas oryziterrae DSM 21050 = YC6267</name>
    <dbReference type="NCBI Taxonomy" id="1121015"/>
    <lineage>
        <taxon>Bacteria</taxon>
        <taxon>Pseudomonadati</taxon>
        <taxon>Pseudomonadota</taxon>
        <taxon>Gammaproteobacteria</taxon>
        <taxon>Lysobacterales</taxon>
        <taxon>Lysobacteraceae</taxon>
        <taxon>Arenimonas</taxon>
    </lineage>
</organism>
<dbReference type="AlphaFoldDB" id="A0A091AUF1"/>
<dbReference type="STRING" id="1121015.GCA_000420545_02038"/>
<dbReference type="InterPro" id="IPR000836">
    <property type="entry name" value="PRTase_dom"/>
</dbReference>
<dbReference type="PATRIC" id="fig|1121015.4.peg.1078"/>
<dbReference type="OrthoDB" id="9793412at2"/>
<keyword evidence="4" id="KW-1185">Reference proteome</keyword>
<dbReference type="InterPro" id="IPR029057">
    <property type="entry name" value="PRTase-like"/>
</dbReference>
<proteinExistence type="inferred from homology"/>
<dbReference type="InterPro" id="IPR051910">
    <property type="entry name" value="ComF/GntX_DNA_util-trans"/>
</dbReference>